<organism evidence="1 2">
    <name type="scientific">Christensenella tenuis</name>
    <dbReference type="NCBI Taxonomy" id="2763033"/>
    <lineage>
        <taxon>Bacteria</taxon>
        <taxon>Bacillati</taxon>
        <taxon>Bacillota</taxon>
        <taxon>Clostridia</taxon>
        <taxon>Christensenellales</taxon>
        <taxon>Christensenellaceae</taxon>
        <taxon>Christensenella</taxon>
    </lineage>
</organism>
<dbReference type="PANTHER" id="PTHR38440:SF1">
    <property type="entry name" value="UPF0398 PROTEIN SPR0331"/>
    <property type="match status" value="1"/>
</dbReference>
<gene>
    <name evidence="1" type="ORF">H8S18_09865</name>
</gene>
<dbReference type="Pfam" id="PF06908">
    <property type="entry name" value="YpsA"/>
    <property type="match status" value="1"/>
</dbReference>
<name>A0ABR7EHK4_9FIRM</name>
<dbReference type="RefSeq" id="WP_186858143.1">
    <property type="nucleotide sequence ID" value="NZ_JACOON010000005.1"/>
</dbReference>
<dbReference type="Proteomes" id="UP000606889">
    <property type="component" value="Unassembled WGS sequence"/>
</dbReference>
<reference evidence="1 2" key="1">
    <citation type="submission" date="2020-08" db="EMBL/GenBank/DDBJ databases">
        <title>Genome public.</title>
        <authorList>
            <person name="Liu C."/>
            <person name="Sun Q."/>
        </authorList>
    </citation>
    <scope>NUCLEOTIDE SEQUENCE [LARGE SCALE GENOMIC DNA]</scope>
    <source>
        <strain evidence="1 2">NSJ-35</strain>
    </source>
</reference>
<proteinExistence type="predicted"/>
<dbReference type="InterPro" id="IPR010697">
    <property type="entry name" value="YspA"/>
</dbReference>
<evidence type="ECO:0000313" key="1">
    <source>
        <dbReference type="EMBL" id="MBC5648643.1"/>
    </source>
</evidence>
<dbReference type="EMBL" id="JACOON010000005">
    <property type="protein sequence ID" value="MBC5648643.1"/>
    <property type="molecule type" value="Genomic_DNA"/>
</dbReference>
<protein>
    <submittedName>
        <fullName evidence="1">DUF1273 family protein</fullName>
    </submittedName>
</protein>
<evidence type="ECO:0000313" key="2">
    <source>
        <dbReference type="Proteomes" id="UP000606889"/>
    </source>
</evidence>
<dbReference type="SUPFAM" id="SSF102405">
    <property type="entry name" value="MCP/YpsA-like"/>
    <property type="match status" value="1"/>
</dbReference>
<accession>A0ABR7EHK4</accession>
<sequence>MEYEYKNQTCCFSGYRPEKFSFSLVVDNPQYQQLKSDIHKAIACAILDGFQFFLCGMARGFDILCGETILEMREERKEWRDLQLIAVIPFPEHSENCSEEWRLRHVALEVRSDELIYTGEDYHSNCYFERNRYMMGL</sequence>
<dbReference type="PANTHER" id="PTHR38440">
    <property type="entry name" value="UPF0398 PROTEIN YPSA"/>
    <property type="match status" value="1"/>
</dbReference>
<keyword evidence="2" id="KW-1185">Reference proteome</keyword>
<dbReference type="Gene3D" id="3.40.50.450">
    <property type="match status" value="1"/>
</dbReference>
<comment type="caution">
    <text evidence="1">The sequence shown here is derived from an EMBL/GenBank/DDBJ whole genome shotgun (WGS) entry which is preliminary data.</text>
</comment>